<evidence type="ECO:0000313" key="2">
    <source>
        <dbReference type="Proteomes" id="UP000036756"/>
    </source>
</evidence>
<dbReference type="PATRIC" id="fig|1121307.3.peg.284"/>
<comment type="caution">
    <text evidence="1">The sequence shown here is derived from an EMBL/GenBank/DDBJ whole genome shotgun (WGS) entry which is preliminary data.</text>
</comment>
<dbReference type="Proteomes" id="UP000036756">
    <property type="component" value="Unassembled WGS sequence"/>
</dbReference>
<dbReference type="EMBL" id="LFVU01000009">
    <property type="protein sequence ID" value="KMT22407.1"/>
    <property type="molecule type" value="Genomic_DNA"/>
</dbReference>
<reference evidence="1 2" key="1">
    <citation type="submission" date="2015-06" db="EMBL/GenBank/DDBJ databases">
        <title>Draft genome sequence of the purine-degrading Clostridium cylindrosporum HC-1 (DSM 605).</title>
        <authorList>
            <person name="Poehlein A."/>
            <person name="Schiel-Bengelsdorf B."/>
            <person name="Bengelsdorf F."/>
            <person name="Daniel R."/>
            <person name="Duerre P."/>
        </authorList>
    </citation>
    <scope>NUCLEOTIDE SEQUENCE [LARGE SCALE GENOMIC DNA]</scope>
    <source>
        <strain evidence="1 2">DSM 605</strain>
    </source>
</reference>
<gene>
    <name evidence="1" type="ORF">CLCY_14c00050</name>
</gene>
<keyword evidence="2" id="KW-1185">Reference proteome</keyword>
<proteinExistence type="predicted"/>
<evidence type="ECO:0000313" key="1">
    <source>
        <dbReference type="EMBL" id="KMT22407.1"/>
    </source>
</evidence>
<dbReference type="AlphaFoldDB" id="A0A0J8D963"/>
<dbReference type="RefSeq" id="WP_048570032.1">
    <property type="nucleotide sequence ID" value="NZ_LFVU01000009.1"/>
</dbReference>
<sequence length="201" mass="23079">MKKLYIGLGISAALIVGGIAYSAYARPTVNMATMGKYYYQKRDFRNDLEGKANVIYGDQDKLKLKIKLDDFSGGEEVRNLIYKLKDREYKFTKQEQKMFDKYMSQGADEKKEPKILLKEIIKYKWTNPVNITLAKDEGKKIKYRDGGDGYSNLIKPILDSDRVSLSGSIVMNRKQGFNEELFIYGVRGSGTLELEFEAVYK</sequence>
<name>A0A0J8D963_CLOCY</name>
<protein>
    <submittedName>
        <fullName evidence="1">Uncharacterized protein</fullName>
    </submittedName>
</protein>
<dbReference type="STRING" id="1121307.CLCY_14c00050"/>
<accession>A0A0J8D963</accession>
<organism evidence="1 2">
    <name type="scientific">Clostridium cylindrosporum DSM 605</name>
    <dbReference type="NCBI Taxonomy" id="1121307"/>
    <lineage>
        <taxon>Bacteria</taxon>
        <taxon>Bacillati</taxon>
        <taxon>Bacillota</taxon>
        <taxon>Clostridia</taxon>
        <taxon>Eubacteriales</taxon>
        <taxon>Clostridiaceae</taxon>
        <taxon>Clostridium</taxon>
    </lineage>
</organism>